<dbReference type="RefSeq" id="WP_106522503.1">
    <property type="nucleotide sequence ID" value="NZ_PYGD01000002.1"/>
</dbReference>
<sequence>MVLTEKQKELIEQFGVLNEKYGLPPAECRVWGLFLVADKVELTFDEIRETLNLSKSGTSNALHTLQMTNHIEYITKLGDRKRYFRCRMSNWTQMTQENFAKFDDLNVILKEILKTRSPKTEAFNKDLKKVTEFLDFIYKEITVAIQKWEKRK</sequence>
<comment type="caution">
    <text evidence="4">The sequence shown here is derived from an EMBL/GenBank/DDBJ whole genome shotgun (WGS) entry which is preliminary data.</text>
</comment>
<evidence type="ECO:0000313" key="4">
    <source>
        <dbReference type="EMBL" id="PSK93510.1"/>
    </source>
</evidence>
<reference evidence="4 5" key="1">
    <citation type="submission" date="2018-03" db="EMBL/GenBank/DDBJ databases">
        <title>Genomic Encyclopedia of Type Strains, Phase III (KMG-III): the genomes of soil and plant-associated and newly described type strains.</title>
        <authorList>
            <person name="Whitman W."/>
        </authorList>
    </citation>
    <scope>NUCLEOTIDE SEQUENCE [LARGE SCALE GENOMIC DNA]</scope>
    <source>
        <strain evidence="4 5">CGMCC 1.12700</strain>
    </source>
</reference>
<dbReference type="InterPro" id="IPR036388">
    <property type="entry name" value="WH-like_DNA-bd_sf"/>
</dbReference>
<name>A0A2P8D8F1_9BACT</name>
<keyword evidence="2 4" id="KW-0238">DNA-binding</keyword>
<dbReference type="OrthoDB" id="1807857at2"/>
<organism evidence="4 5">
    <name type="scientific">Taibaiella chishuiensis</name>
    <dbReference type="NCBI Taxonomy" id="1434707"/>
    <lineage>
        <taxon>Bacteria</taxon>
        <taxon>Pseudomonadati</taxon>
        <taxon>Bacteroidota</taxon>
        <taxon>Chitinophagia</taxon>
        <taxon>Chitinophagales</taxon>
        <taxon>Chitinophagaceae</taxon>
        <taxon>Taibaiella</taxon>
    </lineage>
</organism>
<dbReference type="PANTHER" id="PTHR38465">
    <property type="entry name" value="HTH-TYPE TRANSCRIPTIONAL REGULATOR MJ1563-RELATED"/>
    <property type="match status" value="1"/>
</dbReference>
<evidence type="ECO:0000313" key="5">
    <source>
        <dbReference type="Proteomes" id="UP000240572"/>
    </source>
</evidence>
<evidence type="ECO:0000256" key="1">
    <source>
        <dbReference type="ARBA" id="ARBA00023015"/>
    </source>
</evidence>
<keyword evidence="3" id="KW-0804">Transcription</keyword>
<protein>
    <submittedName>
        <fullName evidence="4">DNA-binding transcriptional regulator GbsR (MarR family)</fullName>
    </submittedName>
</protein>
<evidence type="ECO:0000256" key="2">
    <source>
        <dbReference type="ARBA" id="ARBA00023125"/>
    </source>
</evidence>
<dbReference type="SUPFAM" id="SSF46785">
    <property type="entry name" value="Winged helix' DNA-binding domain"/>
    <property type="match status" value="1"/>
</dbReference>
<dbReference type="InterPro" id="IPR052362">
    <property type="entry name" value="HTH-GbsR_regulator"/>
</dbReference>
<dbReference type="GO" id="GO:0003677">
    <property type="term" value="F:DNA binding"/>
    <property type="evidence" value="ECO:0007669"/>
    <property type="project" value="UniProtKB-KW"/>
</dbReference>
<dbReference type="Gene3D" id="1.10.10.10">
    <property type="entry name" value="Winged helix-like DNA-binding domain superfamily/Winged helix DNA-binding domain"/>
    <property type="match status" value="1"/>
</dbReference>
<dbReference type="EMBL" id="PYGD01000002">
    <property type="protein sequence ID" value="PSK93510.1"/>
    <property type="molecule type" value="Genomic_DNA"/>
</dbReference>
<dbReference type="Proteomes" id="UP000240572">
    <property type="component" value="Unassembled WGS sequence"/>
</dbReference>
<dbReference type="AlphaFoldDB" id="A0A2P8D8F1"/>
<gene>
    <name evidence="4" type="ORF">B0I18_102480</name>
</gene>
<dbReference type="PANTHER" id="PTHR38465:SF1">
    <property type="entry name" value="HTH-TYPE TRANSCRIPTIONAL REGULATOR MJ1563-RELATED"/>
    <property type="match status" value="1"/>
</dbReference>
<accession>A0A2P8D8F1</accession>
<keyword evidence="1" id="KW-0805">Transcription regulation</keyword>
<proteinExistence type="predicted"/>
<evidence type="ECO:0000256" key="3">
    <source>
        <dbReference type="ARBA" id="ARBA00023163"/>
    </source>
</evidence>
<dbReference type="InterPro" id="IPR036390">
    <property type="entry name" value="WH_DNA-bd_sf"/>
</dbReference>
<keyword evidence="5" id="KW-1185">Reference proteome</keyword>